<evidence type="ECO:0000313" key="8">
    <source>
        <dbReference type="EMBL" id="XBH10395.1"/>
    </source>
</evidence>
<dbReference type="AlphaFoldDB" id="A0AAU7D9P4"/>
<evidence type="ECO:0000313" key="9">
    <source>
        <dbReference type="EMBL" id="XBH13832.1"/>
    </source>
</evidence>
<dbReference type="PANTHER" id="PTHR30026">
    <property type="entry name" value="OUTER MEMBRANE PROTEIN TOLC"/>
    <property type="match status" value="1"/>
</dbReference>
<sequence>MGVAPHEVELNSQEPYSLGQLIDIAESNNPSTRAAWDRAKVAAASVGVAKSELYPTIIASASGRTFLNPPLLYRTFVLQDIGAFETALNLNYTLVDFGARRSEITATQARLLAANLNFNNEHLVLVQQVSLAYYNLLNAIGLREAAAVTLNDAQAVEDAAQDRKNNGLATLPDLLEAKAATAKANYDLQSAIGAEQAAFGDLATILTATPVKPFKVQPLAELTIPDALDQSVEDAIHTAYQQRPDLLADIARVKAANAEVKHARSAYYPQLDFDGEKGWLRAWGEQEKLPGTYGKTYTYDARLSLKWTVFDGFRRESRIAQAKAERTAAEEEVHEREDHIADHVWSDYANAETALQQRKAATSLLAASSESYSAAVDSYKDGVRNILDVLSAERELARARAVDVTARTQVLESFTNLSFRTGDLLINHPKGKNP</sequence>
<evidence type="ECO:0000256" key="1">
    <source>
        <dbReference type="ARBA" id="ARBA00004442"/>
    </source>
</evidence>
<evidence type="ECO:0000256" key="2">
    <source>
        <dbReference type="ARBA" id="ARBA00007613"/>
    </source>
</evidence>
<evidence type="ECO:0000256" key="6">
    <source>
        <dbReference type="ARBA" id="ARBA00023136"/>
    </source>
</evidence>
<accession>A0AAU7CZ47</accession>
<dbReference type="EMBL" id="CP121195">
    <property type="protein sequence ID" value="XBH13832.1"/>
    <property type="molecule type" value="Genomic_DNA"/>
</dbReference>
<dbReference type="RefSeq" id="WP_348267902.1">
    <property type="nucleotide sequence ID" value="NZ_CP121194.1"/>
</dbReference>
<evidence type="ECO:0000256" key="7">
    <source>
        <dbReference type="ARBA" id="ARBA00023237"/>
    </source>
</evidence>
<dbReference type="GO" id="GO:0009279">
    <property type="term" value="C:cell outer membrane"/>
    <property type="evidence" value="ECO:0007669"/>
    <property type="project" value="UniProtKB-SubCell"/>
</dbReference>
<organism evidence="9">
    <name type="scientific">Edaphobacter paludis</name>
    <dbReference type="NCBI Taxonomy" id="3035702"/>
    <lineage>
        <taxon>Bacteria</taxon>
        <taxon>Pseudomonadati</taxon>
        <taxon>Acidobacteriota</taxon>
        <taxon>Terriglobia</taxon>
        <taxon>Terriglobales</taxon>
        <taxon>Acidobacteriaceae</taxon>
        <taxon>Edaphobacter</taxon>
    </lineage>
</organism>
<keyword evidence="7" id="KW-0998">Cell outer membrane</keyword>
<dbReference type="PIRSF" id="PIRSF001892">
    <property type="entry name" value="CyaE"/>
    <property type="match status" value="1"/>
</dbReference>
<comment type="similarity">
    <text evidence="2">Belongs to the outer membrane factor (OMF) (TC 1.B.17) family.</text>
</comment>
<dbReference type="KEGG" id="epl:P4G45_01350"/>
<dbReference type="InterPro" id="IPR003423">
    <property type="entry name" value="OMP_efflux"/>
</dbReference>
<gene>
    <name evidence="8" type="ORF">P4G45_01350</name>
    <name evidence="9" type="ORF">P8936_01360</name>
</gene>
<dbReference type="SUPFAM" id="SSF56954">
    <property type="entry name" value="Outer membrane efflux proteins (OEP)"/>
    <property type="match status" value="1"/>
</dbReference>
<evidence type="ECO:0000256" key="4">
    <source>
        <dbReference type="ARBA" id="ARBA00022452"/>
    </source>
</evidence>
<evidence type="ECO:0000256" key="5">
    <source>
        <dbReference type="ARBA" id="ARBA00022692"/>
    </source>
</evidence>
<keyword evidence="3" id="KW-0813">Transport</keyword>
<dbReference type="GO" id="GO:0015562">
    <property type="term" value="F:efflux transmembrane transporter activity"/>
    <property type="evidence" value="ECO:0007669"/>
    <property type="project" value="InterPro"/>
</dbReference>
<accession>A0AAU7D9P4</accession>
<dbReference type="PANTHER" id="PTHR30026:SF20">
    <property type="entry name" value="OUTER MEMBRANE PROTEIN TOLC"/>
    <property type="match status" value="1"/>
</dbReference>
<dbReference type="EMBL" id="CP121194">
    <property type="protein sequence ID" value="XBH10395.1"/>
    <property type="molecule type" value="Genomic_DNA"/>
</dbReference>
<comment type="subcellular location">
    <subcellularLocation>
        <location evidence="1">Cell outer membrane</location>
    </subcellularLocation>
</comment>
<keyword evidence="5" id="KW-0812">Transmembrane</keyword>
<name>A0AAU7D9P4_9BACT</name>
<protein>
    <submittedName>
        <fullName evidence="9">TolC family protein</fullName>
    </submittedName>
</protein>
<dbReference type="GO" id="GO:1990281">
    <property type="term" value="C:efflux pump complex"/>
    <property type="evidence" value="ECO:0007669"/>
    <property type="project" value="TreeGrafter"/>
</dbReference>
<reference evidence="9" key="1">
    <citation type="submission" date="2023-03" db="EMBL/GenBank/DDBJ databases">
        <title>Edaphobacter sp.</title>
        <authorList>
            <person name="Huber K.J."/>
            <person name="Papendorf J."/>
            <person name="Pilke C."/>
            <person name="Bunk B."/>
            <person name="Sproeer C."/>
            <person name="Pester M."/>
        </authorList>
    </citation>
    <scope>NUCLEOTIDE SEQUENCE</scope>
    <source>
        <strain evidence="8">DSM 109919</strain>
        <strain evidence="9">DSM 109920</strain>
    </source>
</reference>
<keyword evidence="6" id="KW-0472">Membrane</keyword>
<evidence type="ECO:0000256" key="3">
    <source>
        <dbReference type="ARBA" id="ARBA00022448"/>
    </source>
</evidence>
<dbReference type="InterPro" id="IPR051906">
    <property type="entry name" value="TolC-like"/>
</dbReference>
<dbReference type="Gene3D" id="1.20.1600.10">
    <property type="entry name" value="Outer membrane efflux proteins (OEP)"/>
    <property type="match status" value="1"/>
</dbReference>
<dbReference type="GO" id="GO:0015288">
    <property type="term" value="F:porin activity"/>
    <property type="evidence" value="ECO:0007669"/>
    <property type="project" value="TreeGrafter"/>
</dbReference>
<proteinExistence type="inferred from homology"/>
<dbReference type="Pfam" id="PF02321">
    <property type="entry name" value="OEP"/>
    <property type="match status" value="2"/>
</dbReference>
<dbReference type="InterPro" id="IPR028351">
    <property type="entry name" value="CyaE"/>
</dbReference>
<keyword evidence="4" id="KW-1134">Transmembrane beta strand</keyword>